<dbReference type="EMBL" id="MT723940">
    <property type="protein sequence ID" value="QNJ58308.1"/>
    <property type="molecule type" value="Genomic_DNA"/>
</dbReference>
<dbReference type="Proteomes" id="UP000515878">
    <property type="component" value="Segment"/>
</dbReference>
<accession>A0A7G8LM36</accession>
<dbReference type="KEGG" id="vg:60323676"/>
<protein>
    <submittedName>
        <fullName evidence="1">Uncharacterized protein</fullName>
    </submittedName>
</protein>
<sequence>MADKLNAAFHPLREGFHEIGKVGRLMTLPDDGPTYSWGGKTVHVPQERQEVTIPFTFGNPLRRPAKRTAAERLRDRNRLDPYAAVWHLIFGVDIRPARPTIREALVDVWDALRALVLVVVAVVGERVPPKLRTFGTRAADVLWWSWVDPLLDGAEWLWAAAKRAGWALRDGVVDRWDILRWWQWRRLPGPLVRLWTAEMVYVATMPAGRESWASWRRRQARLPLAVWRG</sequence>
<reference evidence="1 2" key="1">
    <citation type="submission" date="2020-07" db="EMBL/GenBank/DDBJ databases">
        <authorList>
            <person name="Pollenz R.S."/>
            <person name="Bancroft C.T."/>
            <person name="Cornely K."/>
            <person name="Smith L.A."/>
            <person name="Fackenthal J.D."/>
            <person name="Perez M.T."/>
            <person name="Gainey M.D."/>
            <person name="Carvell W.N."/>
            <person name="Spence R.D."/>
            <person name="Chalal J."/>
            <person name="Beyer A.R."/>
            <person name="Garlena R.A."/>
            <person name="Russell D.A."/>
            <person name="Pope W.H."/>
            <person name="Jacobs-Sera D."/>
            <person name="Hatfull G.F."/>
        </authorList>
    </citation>
    <scope>NUCLEOTIDE SEQUENCE [LARGE SCALE GENOMIC DNA]</scope>
</reference>
<evidence type="ECO:0000313" key="1">
    <source>
        <dbReference type="EMBL" id="QNJ58308.1"/>
    </source>
</evidence>
<dbReference type="RefSeq" id="YP_009952230.1">
    <property type="nucleotide sequence ID" value="NC_051609.1"/>
</dbReference>
<keyword evidence="2" id="KW-1185">Reference proteome</keyword>
<evidence type="ECO:0000313" key="2">
    <source>
        <dbReference type="Proteomes" id="UP000515878"/>
    </source>
</evidence>
<name>A0A7G8LM36_9CAUD</name>
<proteinExistence type="predicted"/>
<organism evidence="1 2">
    <name type="scientific">Mycobacterium phage Ellie</name>
    <dbReference type="NCBI Taxonomy" id="2762405"/>
    <lineage>
        <taxon>Viruses</taxon>
        <taxon>Duplodnaviria</taxon>
        <taxon>Heunggongvirae</taxon>
        <taxon>Uroviricota</taxon>
        <taxon>Caudoviricetes</taxon>
        <taxon>Weiservirinae</taxon>
        <taxon>Amginevirus</taxon>
        <taxon>Amginevirus ellie</taxon>
    </lineage>
</organism>
<dbReference type="GeneID" id="60323676"/>
<gene>
    <name evidence="1" type="primary">85</name>
    <name evidence="1" type="ORF">SEA_ELLIE_85</name>
</gene>